<feature type="transmembrane region" description="Helical" evidence="2">
    <location>
        <begin position="32"/>
        <end position="55"/>
    </location>
</feature>
<feature type="region of interest" description="Disordered" evidence="1">
    <location>
        <begin position="1"/>
        <end position="28"/>
    </location>
</feature>
<dbReference type="EMBL" id="JBHSLN010000087">
    <property type="protein sequence ID" value="MFC5299218.1"/>
    <property type="molecule type" value="Genomic_DNA"/>
</dbReference>
<protein>
    <submittedName>
        <fullName evidence="3">Uncharacterized protein</fullName>
    </submittedName>
</protein>
<keyword evidence="2" id="KW-0812">Transmembrane</keyword>
<organism evidence="3 4">
    <name type="scientific">Brachybacterium tyrofermentans</name>
    <dbReference type="NCBI Taxonomy" id="47848"/>
    <lineage>
        <taxon>Bacteria</taxon>
        <taxon>Bacillati</taxon>
        <taxon>Actinomycetota</taxon>
        <taxon>Actinomycetes</taxon>
        <taxon>Micrococcales</taxon>
        <taxon>Dermabacteraceae</taxon>
        <taxon>Brachybacterium</taxon>
    </lineage>
</organism>
<dbReference type="GeneID" id="303296870"/>
<gene>
    <name evidence="3" type="ORF">ACFPK8_17010</name>
</gene>
<dbReference type="RefSeq" id="WP_193117971.1">
    <property type="nucleotide sequence ID" value="NZ_BAAAIR010000033.1"/>
</dbReference>
<keyword evidence="2" id="KW-1133">Transmembrane helix</keyword>
<evidence type="ECO:0000256" key="2">
    <source>
        <dbReference type="SAM" id="Phobius"/>
    </source>
</evidence>
<dbReference type="Proteomes" id="UP001595937">
    <property type="component" value="Unassembled WGS sequence"/>
</dbReference>
<proteinExistence type="predicted"/>
<name>A0ABW0FKM8_9MICO</name>
<comment type="caution">
    <text evidence="3">The sequence shown here is derived from an EMBL/GenBank/DDBJ whole genome shotgun (WGS) entry which is preliminary data.</text>
</comment>
<feature type="compositionally biased region" description="Basic and acidic residues" evidence="1">
    <location>
        <begin position="1"/>
        <end position="16"/>
    </location>
</feature>
<accession>A0ABW0FKM8</accession>
<reference evidence="4" key="1">
    <citation type="journal article" date="2019" name="Int. J. Syst. Evol. Microbiol.">
        <title>The Global Catalogue of Microorganisms (GCM) 10K type strain sequencing project: providing services to taxonomists for standard genome sequencing and annotation.</title>
        <authorList>
            <consortium name="The Broad Institute Genomics Platform"/>
            <consortium name="The Broad Institute Genome Sequencing Center for Infectious Disease"/>
            <person name="Wu L."/>
            <person name="Ma J."/>
        </authorList>
    </citation>
    <scope>NUCLEOTIDE SEQUENCE [LARGE SCALE GENOMIC DNA]</scope>
    <source>
        <strain evidence="4">CGMCC 1.16455</strain>
    </source>
</reference>
<evidence type="ECO:0000313" key="4">
    <source>
        <dbReference type="Proteomes" id="UP001595937"/>
    </source>
</evidence>
<sequence>MESDRSPVGDPEREGDAPPGSTPPDPRRRRDIIISLVVVAVLVLVVAIGGSILAYRALRPEPGAAVGAIIEESTILETAGGTIHDPLADAAARCAAGPDRSARTLDPLVATDDLAPSTTKDNTL</sequence>
<keyword evidence="4" id="KW-1185">Reference proteome</keyword>
<evidence type="ECO:0000313" key="3">
    <source>
        <dbReference type="EMBL" id="MFC5299218.1"/>
    </source>
</evidence>
<keyword evidence="2" id="KW-0472">Membrane</keyword>
<evidence type="ECO:0000256" key="1">
    <source>
        <dbReference type="SAM" id="MobiDB-lite"/>
    </source>
</evidence>